<dbReference type="RefSeq" id="WP_143027933.1">
    <property type="nucleotide sequence ID" value="NZ_FNET01000017.1"/>
</dbReference>
<feature type="region of interest" description="Disordered" evidence="1">
    <location>
        <begin position="79"/>
        <end position="107"/>
    </location>
</feature>
<organism evidence="2 3">
    <name type="scientific">Lentzea albidocapillata subsp. violacea</name>
    <dbReference type="NCBI Taxonomy" id="128104"/>
    <lineage>
        <taxon>Bacteria</taxon>
        <taxon>Bacillati</taxon>
        <taxon>Actinomycetota</taxon>
        <taxon>Actinomycetes</taxon>
        <taxon>Pseudonocardiales</taxon>
        <taxon>Pseudonocardiaceae</taxon>
        <taxon>Lentzea</taxon>
    </lineage>
</organism>
<dbReference type="Proteomes" id="UP000199682">
    <property type="component" value="Unassembled WGS sequence"/>
</dbReference>
<evidence type="ECO:0000256" key="1">
    <source>
        <dbReference type="SAM" id="MobiDB-lite"/>
    </source>
</evidence>
<gene>
    <name evidence="2" type="ORF">SAMN04488074_117112</name>
</gene>
<dbReference type="EMBL" id="FNET01000017">
    <property type="protein sequence ID" value="SDM16182.1"/>
    <property type="molecule type" value="Genomic_DNA"/>
</dbReference>
<reference evidence="3" key="1">
    <citation type="submission" date="2016-10" db="EMBL/GenBank/DDBJ databases">
        <authorList>
            <person name="Varghese N."/>
            <person name="Submissions S."/>
        </authorList>
    </citation>
    <scope>NUCLEOTIDE SEQUENCE [LARGE SCALE GENOMIC DNA]</scope>
    <source>
        <strain evidence="3">DSM 44796</strain>
    </source>
</reference>
<accession>A0A1G9QYR7</accession>
<feature type="region of interest" description="Disordered" evidence="1">
    <location>
        <begin position="427"/>
        <end position="466"/>
    </location>
</feature>
<name>A0A1G9QYR7_9PSEU</name>
<evidence type="ECO:0000313" key="2">
    <source>
        <dbReference type="EMBL" id="SDM16182.1"/>
    </source>
</evidence>
<dbReference type="AlphaFoldDB" id="A0A1G9QYR7"/>
<sequence length="466" mass="53028">MSGRKRIYVDEGEWNRLRQEAGKLAELKRDMPKIVDRIRARTQADIETSMREVDQRHARFEQAMGELSEHTREVERETARRMRENSDRVHREMAAQGEQLRAETSEALRQQQENLTRAIDRERRERERKHAEIGAKVEVMRAHHDRAERIAREYVSDAKVLRDQVAQYPHERYLPDRFTSLEARLTTLLSNVDSGLGAHSLSAAQELCLSFSELRLDLDRLDQEWRTCRIAAERDLVRLRELLAQNEKIELRGRLATTDLPDVDHWSRGALSRLATEVDSLLAQVRDDAQPMTTEALLVVVDTVPEYEQRLETVVTQAVTAMQAAQLRTNLAELIAGALDHHHHYQVTTAGFASEDQRETFLAKSVHHVSGSEIVIEVEPGERADAPPLVRLHNFDADGASEAERAARTKSIHRNVLEHSGIDLRATEEFAEPDDRKRDIEPLLAAGAELPRGTVRPTPGQTGGRA</sequence>
<proteinExistence type="predicted"/>
<feature type="compositionally biased region" description="Basic and acidic residues" evidence="1">
    <location>
        <begin position="79"/>
        <end position="93"/>
    </location>
</feature>
<evidence type="ECO:0000313" key="3">
    <source>
        <dbReference type="Proteomes" id="UP000199682"/>
    </source>
</evidence>
<protein>
    <submittedName>
        <fullName evidence="2">Uncharacterized protein</fullName>
    </submittedName>
</protein>
<feature type="compositionally biased region" description="Basic and acidic residues" evidence="1">
    <location>
        <begin position="427"/>
        <end position="441"/>
    </location>
</feature>